<reference evidence="2" key="1">
    <citation type="submission" date="2019-01" db="EMBL/GenBank/DDBJ databases">
        <title>Draft genome sequences of three monokaryotic isolates of the white-rot basidiomycete fungus Dichomitus squalens.</title>
        <authorList>
            <consortium name="DOE Joint Genome Institute"/>
            <person name="Lopez S.C."/>
            <person name="Andreopoulos B."/>
            <person name="Pangilinan J."/>
            <person name="Lipzen A."/>
            <person name="Riley R."/>
            <person name="Ahrendt S."/>
            <person name="Ng V."/>
            <person name="Barry K."/>
            <person name="Daum C."/>
            <person name="Grigoriev I.V."/>
            <person name="Hilden K.S."/>
            <person name="Makela M.R."/>
            <person name="de Vries R.P."/>
        </authorList>
    </citation>
    <scope>NUCLEOTIDE SEQUENCE [LARGE SCALE GENOMIC DNA]</scope>
    <source>
        <strain evidence="2">OM18370.1</strain>
    </source>
</reference>
<feature type="region of interest" description="Disordered" evidence="1">
    <location>
        <begin position="65"/>
        <end position="111"/>
    </location>
</feature>
<feature type="compositionally biased region" description="Polar residues" evidence="1">
    <location>
        <begin position="65"/>
        <end position="75"/>
    </location>
</feature>
<organism evidence="2">
    <name type="scientific">Dichomitus squalens</name>
    <dbReference type="NCBI Taxonomy" id="114155"/>
    <lineage>
        <taxon>Eukaryota</taxon>
        <taxon>Fungi</taxon>
        <taxon>Dikarya</taxon>
        <taxon>Basidiomycota</taxon>
        <taxon>Agaricomycotina</taxon>
        <taxon>Agaricomycetes</taxon>
        <taxon>Polyporales</taxon>
        <taxon>Polyporaceae</taxon>
        <taxon>Dichomitus</taxon>
    </lineage>
</organism>
<dbReference type="AlphaFoldDB" id="A0A4Q9N3N8"/>
<feature type="compositionally biased region" description="Low complexity" evidence="1">
    <location>
        <begin position="94"/>
        <end position="111"/>
    </location>
</feature>
<feature type="region of interest" description="Disordered" evidence="1">
    <location>
        <begin position="23"/>
        <end position="53"/>
    </location>
</feature>
<evidence type="ECO:0000313" key="2">
    <source>
        <dbReference type="EMBL" id="TBU35200.1"/>
    </source>
</evidence>
<name>A0A4Q9N3N8_9APHY</name>
<accession>A0A4Q9N3N8</accession>
<evidence type="ECO:0000256" key="1">
    <source>
        <dbReference type="SAM" id="MobiDB-lite"/>
    </source>
</evidence>
<proteinExistence type="predicted"/>
<dbReference type="EMBL" id="ML143387">
    <property type="protein sequence ID" value="TBU35200.1"/>
    <property type="molecule type" value="Genomic_DNA"/>
</dbReference>
<dbReference type="OrthoDB" id="2751504at2759"/>
<dbReference type="Proteomes" id="UP000292957">
    <property type="component" value="Unassembled WGS sequence"/>
</dbReference>
<protein>
    <submittedName>
        <fullName evidence="2">Uncharacterized protein</fullName>
    </submittedName>
</protein>
<sequence>MEEDRADDSQLQEICTTRHCDAAHTATTKSRLLRQKSHQQSTNAPHPSPIVHNPSLLVLQPIMTVSRSSTHSSPANRRASHRRDAFEGWNGRISASRARWRTTTTRSSPVV</sequence>
<gene>
    <name evidence="2" type="ORF">BD311DRAFT_207139</name>
</gene>